<protein>
    <submittedName>
        <fullName evidence="1">Uncharacterized protein</fullName>
    </submittedName>
</protein>
<organism evidence="1 2">
    <name type="scientific">Rhodopirellula baltica SH28</name>
    <dbReference type="NCBI Taxonomy" id="993517"/>
    <lineage>
        <taxon>Bacteria</taxon>
        <taxon>Pseudomonadati</taxon>
        <taxon>Planctomycetota</taxon>
        <taxon>Planctomycetia</taxon>
        <taxon>Pirellulales</taxon>
        <taxon>Pirellulaceae</taxon>
        <taxon>Rhodopirellula</taxon>
    </lineage>
</organism>
<accession>K5D1K3</accession>
<evidence type="ECO:0000313" key="1">
    <source>
        <dbReference type="EMBL" id="EKK00397.1"/>
    </source>
</evidence>
<reference evidence="1 2" key="1">
    <citation type="journal article" date="2013" name="Mar. Genomics">
        <title>Expression of sulfatases in Rhodopirellula baltica and the diversity of sulfatases in the genus Rhodopirellula.</title>
        <authorList>
            <person name="Wegner C.E."/>
            <person name="Richter-Heitmann T."/>
            <person name="Klindworth A."/>
            <person name="Klockow C."/>
            <person name="Richter M."/>
            <person name="Achstetter T."/>
            <person name="Glockner F.O."/>
            <person name="Harder J."/>
        </authorList>
    </citation>
    <scope>NUCLEOTIDE SEQUENCE [LARGE SCALE GENOMIC DNA]</scope>
    <source>
        <strain evidence="1 2">SH28</strain>
    </source>
</reference>
<dbReference type="AlphaFoldDB" id="K5D1K3"/>
<evidence type="ECO:0000313" key="2">
    <source>
        <dbReference type="Proteomes" id="UP000007993"/>
    </source>
</evidence>
<proteinExistence type="predicted"/>
<gene>
    <name evidence="1" type="ORF">RBSH_04301</name>
</gene>
<sequence>MMNWIVLRCSQVRFEAVALRKQVSEHLGQQRLASIFPRSMVTSARIAIEVIQTRSSDSTGIT</sequence>
<dbReference type="Proteomes" id="UP000007993">
    <property type="component" value="Unassembled WGS sequence"/>
</dbReference>
<name>K5D1K3_RHOBT</name>
<comment type="caution">
    <text evidence="1">The sequence shown here is derived from an EMBL/GenBank/DDBJ whole genome shotgun (WGS) entry which is preliminary data.</text>
</comment>
<dbReference type="EMBL" id="AMCW01000123">
    <property type="protein sequence ID" value="EKK00397.1"/>
    <property type="molecule type" value="Genomic_DNA"/>
</dbReference>